<protein>
    <submittedName>
        <fullName evidence="4">Arsenate reductase</fullName>
    </submittedName>
</protein>
<dbReference type="Gene3D" id="3.40.30.10">
    <property type="entry name" value="Glutaredoxin"/>
    <property type="match status" value="1"/>
</dbReference>
<reference evidence="4 5" key="1">
    <citation type="submission" date="2015-08" db="EMBL/GenBank/DDBJ databases">
        <title>Genome sequence of Streptococcus phocae subsp. phocae ATCC 51973T isolated from liver specimen obtained from seal.</title>
        <authorList>
            <person name="Avendano-Herrera R."/>
        </authorList>
    </citation>
    <scope>NUCLEOTIDE SEQUENCE [LARGE SCALE GENOMIC DNA]</scope>
    <source>
        <strain evidence="4 5">ATCC 51973</strain>
    </source>
</reference>
<dbReference type="InterPro" id="IPR036249">
    <property type="entry name" value="Thioredoxin-like_sf"/>
</dbReference>
<dbReference type="AlphaFoldDB" id="A0A0P6SK98"/>
<keyword evidence="5" id="KW-1185">Reference proteome</keyword>
<evidence type="ECO:0000256" key="2">
    <source>
        <dbReference type="ARBA" id="ARBA00023284"/>
    </source>
</evidence>
<comment type="similarity">
    <text evidence="3">Belongs to the ArsC family.</text>
</comment>
<accession>A0A0P6SK98</accession>
<dbReference type="CDD" id="cd03036">
    <property type="entry name" value="ArsC_like"/>
    <property type="match status" value="1"/>
</dbReference>
<evidence type="ECO:0000313" key="5">
    <source>
        <dbReference type="Proteomes" id="UP000049578"/>
    </source>
</evidence>
<dbReference type="PANTHER" id="PTHR30041">
    <property type="entry name" value="ARSENATE REDUCTASE"/>
    <property type="match status" value="1"/>
</dbReference>
<dbReference type="InterPro" id="IPR006504">
    <property type="entry name" value="Tscrpt_reg_Spx/MgsR"/>
</dbReference>
<gene>
    <name evidence="4" type="ORF">AKK44_07345</name>
</gene>
<name>A0A0P6SK98_9STRE</name>
<evidence type="ECO:0000313" key="4">
    <source>
        <dbReference type="EMBL" id="KPJ21911.1"/>
    </source>
</evidence>
<dbReference type="PATRIC" id="fig|119224.3.peg.1212"/>
<dbReference type="PANTHER" id="PTHR30041:SF8">
    <property type="entry name" value="PROTEIN YFFB"/>
    <property type="match status" value="1"/>
</dbReference>
<dbReference type="EMBL" id="LHQM01000036">
    <property type="protein sequence ID" value="KPJ21911.1"/>
    <property type="molecule type" value="Genomic_DNA"/>
</dbReference>
<dbReference type="Pfam" id="PF03960">
    <property type="entry name" value="ArsC"/>
    <property type="match status" value="1"/>
</dbReference>
<dbReference type="RefSeq" id="WP_054279141.1">
    <property type="nucleotide sequence ID" value="NZ_LHQM01000036.1"/>
</dbReference>
<dbReference type="SUPFAM" id="SSF52833">
    <property type="entry name" value="Thioredoxin-like"/>
    <property type="match status" value="1"/>
</dbReference>
<dbReference type="STRING" id="119224.AKK44_07345"/>
<sequence length="116" mass="13362">MFTLYHYPKCTTCKKAIADLKHHTDQFEVIDIKENPPKAEQLKAWMAQSDGRLKQFFNTSGQRYRELGLKDKVDTMDATQAAELLATDGMLIKRPILIKDGQLVQIGYRTPYENLD</sequence>
<keyword evidence="2" id="KW-0676">Redox-active center</keyword>
<proteinExistence type="inferred from homology"/>
<dbReference type="Proteomes" id="UP000049578">
    <property type="component" value="Unassembled WGS sequence"/>
</dbReference>
<organism evidence="4 5">
    <name type="scientific">Streptococcus phocae</name>
    <dbReference type="NCBI Taxonomy" id="119224"/>
    <lineage>
        <taxon>Bacteria</taxon>
        <taxon>Bacillati</taxon>
        <taxon>Bacillota</taxon>
        <taxon>Bacilli</taxon>
        <taxon>Lactobacillales</taxon>
        <taxon>Streptococcaceae</taxon>
        <taxon>Streptococcus</taxon>
    </lineage>
</organism>
<evidence type="ECO:0000256" key="1">
    <source>
        <dbReference type="ARBA" id="ARBA00023157"/>
    </source>
</evidence>
<comment type="caution">
    <text evidence="4">The sequence shown here is derived from an EMBL/GenBank/DDBJ whole genome shotgun (WGS) entry which is preliminary data.</text>
</comment>
<keyword evidence="1" id="KW-1015">Disulfide bond</keyword>
<dbReference type="PROSITE" id="PS51353">
    <property type="entry name" value="ARSC"/>
    <property type="match status" value="1"/>
</dbReference>
<evidence type="ECO:0000256" key="3">
    <source>
        <dbReference type="PROSITE-ProRule" id="PRU01282"/>
    </source>
</evidence>
<dbReference type="InterPro" id="IPR006660">
    <property type="entry name" value="Arsenate_reductase-like"/>
</dbReference>
<dbReference type="NCBIfam" id="TIGR01617">
    <property type="entry name" value="arsC_related"/>
    <property type="match status" value="1"/>
</dbReference>